<dbReference type="AlphaFoldDB" id="A0A015JA60"/>
<gene>
    <name evidence="1" type="ORF">RirG_123800</name>
</gene>
<dbReference type="Pfam" id="PF08238">
    <property type="entry name" value="Sel1"/>
    <property type="match status" value="2"/>
</dbReference>
<evidence type="ECO:0000313" key="2">
    <source>
        <dbReference type="Proteomes" id="UP000022910"/>
    </source>
</evidence>
<dbReference type="Gene3D" id="1.25.40.10">
    <property type="entry name" value="Tetratricopeptide repeat domain"/>
    <property type="match status" value="1"/>
</dbReference>
<dbReference type="SUPFAM" id="SSF81901">
    <property type="entry name" value="HCP-like"/>
    <property type="match status" value="1"/>
</dbReference>
<name>A0A015JA60_RHIIW</name>
<dbReference type="InterPro" id="IPR052748">
    <property type="entry name" value="ISR_Activator"/>
</dbReference>
<keyword evidence="2" id="KW-1185">Reference proteome</keyword>
<dbReference type="EMBL" id="JEMT01018835">
    <property type="protein sequence ID" value="EXX66437.1"/>
    <property type="molecule type" value="Genomic_DNA"/>
</dbReference>
<dbReference type="Proteomes" id="UP000022910">
    <property type="component" value="Unassembled WGS sequence"/>
</dbReference>
<dbReference type="InterPro" id="IPR011990">
    <property type="entry name" value="TPR-like_helical_dom_sf"/>
</dbReference>
<dbReference type="GO" id="GO:0005739">
    <property type="term" value="C:mitochondrion"/>
    <property type="evidence" value="ECO:0007669"/>
    <property type="project" value="TreeGrafter"/>
</dbReference>
<protein>
    <submittedName>
        <fullName evidence="1">Uncharacterized protein</fullName>
    </submittedName>
</protein>
<accession>A0A015JA60</accession>
<sequence>MAFYWFQKAAGKGYKESMHNLALQYYKGEGTEKDLEMALHWYQKAANKKILLLKL</sequence>
<dbReference type="GO" id="GO:0008625">
    <property type="term" value="P:extrinsic apoptotic signaling pathway via death domain receptors"/>
    <property type="evidence" value="ECO:0007669"/>
    <property type="project" value="TreeGrafter"/>
</dbReference>
<dbReference type="PANTHER" id="PTHR45011">
    <property type="entry name" value="DAP3-BINDING CELL DEATH ENHANCER 1"/>
    <property type="match status" value="1"/>
</dbReference>
<comment type="caution">
    <text evidence="1">The sequence shown here is derived from an EMBL/GenBank/DDBJ whole genome shotgun (WGS) entry which is preliminary data.</text>
</comment>
<evidence type="ECO:0000313" key="1">
    <source>
        <dbReference type="EMBL" id="EXX66437.1"/>
    </source>
</evidence>
<dbReference type="SMART" id="SM00671">
    <property type="entry name" value="SEL1"/>
    <property type="match status" value="1"/>
</dbReference>
<proteinExistence type="predicted"/>
<dbReference type="PANTHER" id="PTHR45011:SF1">
    <property type="entry name" value="DAP3-BINDING CELL DEATH ENHANCER 1"/>
    <property type="match status" value="1"/>
</dbReference>
<dbReference type="OrthoDB" id="2384430at2759"/>
<organism evidence="1 2">
    <name type="scientific">Rhizophagus irregularis (strain DAOM 197198w)</name>
    <name type="common">Glomus intraradices</name>
    <dbReference type="NCBI Taxonomy" id="1432141"/>
    <lineage>
        <taxon>Eukaryota</taxon>
        <taxon>Fungi</taxon>
        <taxon>Fungi incertae sedis</taxon>
        <taxon>Mucoromycota</taxon>
        <taxon>Glomeromycotina</taxon>
        <taxon>Glomeromycetes</taxon>
        <taxon>Glomerales</taxon>
        <taxon>Glomeraceae</taxon>
        <taxon>Rhizophagus</taxon>
    </lineage>
</organism>
<reference evidence="1 2" key="1">
    <citation type="submission" date="2014-02" db="EMBL/GenBank/DDBJ databases">
        <title>Single nucleus genome sequencing reveals high similarity among nuclei of an endomycorrhizal fungus.</title>
        <authorList>
            <person name="Lin K."/>
            <person name="Geurts R."/>
            <person name="Zhang Z."/>
            <person name="Limpens E."/>
            <person name="Saunders D.G."/>
            <person name="Mu D."/>
            <person name="Pang E."/>
            <person name="Cao H."/>
            <person name="Cha H."/>
            <person name="Lin T."/>
            <person name="Zhou Q."/>
            <person name="Shang Y."/>
            <person name="Li Y."/>
            <person name="Ivanov S."/>
            <person name="Sharma T."/>
            <person name="Velzen R.V."/>
            <person name="Ruijter N.D."/>
            <person name="Aanen D.K."/>
            <person name="Win J."/>
            <person name="Kamoun S."/>
            <person name="Bisseling T."/>
            <person name="Huang S."/>
        </authorList>
    </citation>
    <scope>NUCLEOTIDE SEQUENCE [LARGE SCALE GENOMIC DNA]</scope>
    <source>
        <strain evidence="2">DAOM197198w</strain>
    </source>
</reference>
<dbReference type="InterPro" id="IPR006597">
    <property type="entry name" value="Sel1-like"/>
</dbReference>
<dbReference type="HOGENOM" id="CLU_203409_0_0_1"/>